<feature type="non-terminal residue" evidence="1">
    <location>
        <position position="1"/>
    </location>
</feature>
<comment type="caution">
    <text evidence="1">The sequence shown here is derived from an EMBL/GenBank/DDBJ whole genome shotgun (WGS) entry which is preliminary data.</text>
</comment>
<dbReference type="Proteomes" id="UP001482620">
    <property type="component" value="Unassembled WGS sequence"/>
</dbReference>
<organism evidence="1 2">
    <name type="scientific">Ilyodon furcidens</name>
    <name type="common">goldbreast splitfin</name>
    <dbReference type="NCBI Taxonomy" id="33524"/>
    <lineage>
        <taxon>Eukaryota</taxon>
        <taxon>Metazoa</taxon>
        <taxon>Chordata</taxon>
        <taxon>Craniata</taxon>
        <taxon>Vertebrata</taxon>
        <taxon>Euteleostomi</taxon>
        <taxon>Actinopterygii</taxon>
        <taxon>Neopterygii</taxon>
        <taxon>Teleostei</taxon>
        <taxon>Neoteleostei</taxon>
        <taxon>Acanthomorphata</taxon>
        <taxon>Ovalentaria</taxon>
        <taxon>Atherinomorphae</taxon>
        <taxon>Cyprinodontiformes</taxon>
        <taxon>Goodeidae</taxon>
        <taxon>Ilyodon</taxon>
    </lineage>
</organism>
<evidence type="ECO:0000313" key="2">
    <source>
        <dbReference type="Proteomes" id="UP001482620"/>
    </source>
</evidence>
<gene>
    <name evidence="1" type="ORF">ILYODFUR_003223</name>
</gene>
<proteinExistence type="predicted"/>
<sequence length="128" mass="13966">VDPLYCHTLLSGGTEGCLHHSCGPAPWNHSHKSASAQRDMSQEGLASHAQLEDFTFQHRSEAFVFSRQTGNGMKKTLGTGCCGGDSNQGTAVSRAEYMASMLYHCSSATQLRRTDNRMQQSAFLLLLL</sequence>
<name>A0ABV0TGT7_9TELE</name>
<evidence type="ECO:0000313" key="1">
    <source>
        <dbReference type="EMBL" id="MEQ2231689.1"/>
    </source>
</evidence>
<dbReference type="EMBL" id="JAHRIQ010034919">
    <property type="protein sequence ID" value="MEQ2231689.1"/>
    <property type="molecule type" value="Genomic_DNA"/>
</dbReference>
<keyword evidence="2" id="KW-1185">Reference proteome</keyword>
<accession>A0ABV0TGT7</accession>
<protein>
    <submittedName>
        <fullName evidence="1">Uncharacterized protein</fullName>
    </submittedName>
</protein>
<reference evidence="1 2" key="1">
    <citation type="submission" date="2021-06" db="EMBL/GenBank/DDBJ databases">
        <authorList>
            <person name="Palmer J.M."/>
        </authorList>
    </citation>
    <scope>NUCLEOTIDE SEQUENCE [LARGE SCALE GENOMIC DNA]</scope>
    <source>
        <strain evidence="2">if_2019</strain>
        <tissue evidence="1">Muscle</tissue>
    </source>
</reference>